<evidence type="ECO:0000256" key="1">
    <source>
        <dbReference type="ARBA" id="ARBA00004141"/>
    </source>
</evidence>
<feature type="transmembrane region" description="Helical" evidence="6">
    <location>
        <begin position="295"/>
        <end position="316"/>
    </location>
</feature>
<feature type="transmembrane region" description="Helical" evidence="6">
    <location>
        <begin position="222"/>
        <end position="242"/>
    </location>
</feature>
<dbReference type="PROSITE" id="PS50850">
    <property type="entry name" value="MFS"/>
    <property type="match status" value="1"/>
</dbReference>
<feature type="transmembrane region" description="Helical" evidence="6">
    <location>
        <begin position="113"/>
        <end position="132"/>
    </location>
</feature>
<keyword evidence="4 6" id="KW-1133">Transmembrane helix</keyword>
<evidence type="ECO:0000256" key="4">
    <source>
        <dbReference type="ARBA" id="ARBA00022989"/>
    </source>
</evidence>
<name>A0A6A6TEJ0_9PLEO</name>
<feature type="transmembrane region" description="Helical" evidence="6">
    <location>
        <begin position="485"/>
        <end position="507"/>
    </location>
</feature>
<dbReference type="CDD" id="cd17502">
    <property type="entry name" value="MFS_Azr1_MDR_like"/>
    <property type="match status" value="1"/>
</dbReference>
<feature type="transmembrane region" description="Helical" evidence="6">
    <location>
        <begin position="84"/>
        <end position="101"/>
    </location>
</feature>
<dbReference type="Gene3D" id="1.20.1250.20">
    <property type="entry name" value="MFS general substrate transporter like domains"/>
    <property type="match status" value="1"/>
</dbReference>
<evidence type="ECO:0000259" key="7">
    <source>
        <dbReference type="PROSITE" id="PS50850"/>
    </source>
</evidence>
<dbReference type="Gene3D" id="1.20.1720.10">
    <property type="entry name" value="Multidrug resistance protein D"/>
    <property type="match status" value="1"/>
</dbReference>
<feature type="transmembrane region" description="Helical" evidence="6">
    <location>
        <begin position="49"/>
        <end position="72"/>
    </location>
</feature>
<dbReference type="FunFam" id="1.20.1250.20:FF:000196">
    <property type="entry name" value="MFS toxin efflux pump (AflT)"/>
    <property type="match status" value="1"/>
</dbReference>
<gene>
    <name evidence="8" type="ORF">K491DRAFT_703241</name>
</gene>
<dbReference type="Proteomes" id="UP000799324">
    <property type="component" value="Unassembled WGS sequence"/>
</dbReference>
<keyword evidence="3 6" id="KW-0812">Transmembrane</keyword>
<accession>A0A6A6TEJ0</accession>
<keyword evidence="5 6" id="KW-0472">Membrane</keyword>
<feature type="transmembrane region" description="Helical" evidence="6">
    <location>
        <begin position="139"/>
        <end position="162"/>
    </location>
</feature>
<dbReference type="AlphaFoldDB" id="A0A6A6TEJ0"/>
<feature type="domain" description="Major facilitator superfamily (MFS) profile" evidence="7">
    <location>
        <begin position="49"/>
        <end position="527"/>
    </location>
</feature>
<evidence type="ECO:0000256" key="3">
    <source>
        <dbReference type="ARBA" id="ARBA00022692"/>
    </source>
</evidence>
<dbReference type="OrthoDB" id="10021397at2759"/>
<protein>
    <submittedName>
        <fullName evidence="8">MFS general substrate transporter</fullName>
    </submittedName>
</protein>
<reference evidence="8" key="1">
    <citation type="journal article" date="2020" name="Stud. Mycol.">
        <title>101 Dothideomycetes genomes: a test case for predicting lifestyles and emergence of pathogens.</title>
        <authorList>
            <person name="Haridas S."/>
            <person name="Albert R."/>
            <person name="Binder M."/>
            <person name="Bloem J."/>
            <person name="Labutti K."/>
            <person name="Salamov A."/>
            <person name="Andreopoulos B."/>
            <person name="Baker S."/>
            <person name="Barry K."/>
            <person name="Bills G."/>
            <person name="Bluhm B."/>
            <person name="Cannon C."/>
            <person name="Castanera R."/>
            <person name="Culley D."/>
            <person name="Daum C."/>
            <person name="Ezra D."/>
            <person name="Gonzalez J."/>
            <person name="Henrissat B."/>
            <person name="Kuo A."/>
            <person name="Liang C."/>
            <person name="Lipzen A."/>
            <person name="Lutzoni F."/>
            <person name="Magnuson J."/>
            <person name="Mondo S."/>
            <person name="Nolan M."/>
            <person name="Ohm R."/>
            <person name="Pangilinan J."/>
            <person name="Park H.-J."/>
            <person name="Ramirez L."/>
            <person name="Alfaro M."/>
            <person name="Sun H."/>
            <person name="Tritt A."/>
            <person name="Yoshinaga Y."/>
            <person name="Zwiers L.-H."/>
            <person name="Turgeon B."/>
            <person name="Goodwin S."/>
            <person name="Spatafora J."/>
            <person name="Crous P."/>
            <person name="Grigoriev I."/>
        </authorList>
    </citation>
    <scope>NUCLEOTIDE SEQUENCE</scope>
    <source>
        <strain evidence="8">CBS 122681</strain>
    </source>
</reference>
<feature type="transmembrane region" description="Helical" evidence="6">
    <location>
        <begin position="419"/>
        <end position="442"/>
    </location>
</feature>
<evidence type="ECO:0000313" key="8">
    <source>
        <dbReference type="EMBL" id="KAF2657846.1"/>
    </source>
</evidence>
<evidence type="ECO:0000256" key="5">
    <source>
        <dbReference type="ARBA" id="ARBA00023136"/>
    </source>
</evidence>
<dbReference type="InterPro" id="IPR011701">
    <property type="entry name" value="MFS"/>
</dbReference>
<sequence>MRHPCSIHQVHAALGSRSSFSYTCTRGTHLSNLGAPTAEYPTSKELVPILFALICAILLVALDQTIIGVAIPKITDDFGGLDKVSWYGSAYFMTYGGFIPASGKLFKYFPLKISFIISTFIFMVGSLICAVAQNSTTFVVGRAIAGLGAAGVATGSFVIVAFSAEPKVRPGLIGLMGAVYGLFYINLPVGGLSIILLLFFFKTPPQATPIEATWKEKLLQMDFVGVALVMGGIISFILAVEYGGQKKPWNSGTAVGLLVGSVLIWATFTIWEYFNDERAMLQRRLLTYRFVWQPSGFQFFFASAYFVLLYYLPIYFQSVDNRSAIGSGVLNLPMVLAMAVGSTIGGIAASKTRHAAPFMVAGAVLATISAGLMYTFDIGTPLGKWIGYQILFGAGCGLGFNMGITIAQANTSMEDMASVTAIVLFFQSIGGAFSISAAQSAFVNRMVSELGRIAPGIDPQMVIATGATQIRHAFPADQVPAIVQAYMAGIKVTLALVVGLMGADCLLAPFVPRKRLPAQGLQAGVVA</sequence>
<dbReference type="SUPFAM" id="SSF103473">
    <property type="entry name" value="MFS general substrate transporter"/>
    <property type="match status" value="1"/>
</dbReference>
<comment type="subcellular location">
    <subcellularLocation>
        <location evidence="1">Membrane</location>
        <topology evidence="1">Multi-pass membrane protein</topology>
    </subcellularLocation>
</comment>
<feature type="transmembrane region" description="Helical" evidence="6">
    <location>
        <begin position="328"/>
        <end position="348"/>
    </location>
</feature>
<dbReference type="EMBL" id="MU004321">
    <property type="protein sequence ID" value="KAF2657846.1"/>
    <property type="molecule type" value="Genomic_DNA"/>
</dbReference>
<dbReference type="PANTHER" id="PTHR23501">
    <property type="entry name" value="MAJOR FACILITATOR SUPERFAMILY"/>
    <property type="match status" value="1"/>
</dbReference>
<dbReference type="GO" id="GO:0005886">
    <property type="term" value="C:plasma membrane"/>
    <property type="evidence" value="ECO:0007669"/>
    <property type="project" value="TreeGrafter"/>
</dbReference>
<feature type="transmembrane region" description="Helical" evidence="6">
    <location>
        <begin position="355"/>
        <end position="374"/>
    </location>
</feature>
<dbReference type="PANTHER" id="PTHR23501:SF177">
    <property type="entry name" value="MAJOR FACILITATOR SUPERFAMILY (MFS) PROFILE DOMAIN-CONTAINING PROTEIN-RELATED"/>
    <property type="match status" value="1"/>
</dbReference>
<dbReference type="InterPro" id="IPR036259">
    <property type="entry name" value="MFS_trans_sf"/>
</dbReference>
<evidence type="ECO:0000256" key="2">
    <source>
        <dbReference type="ARBA" id="ARBA00022448"/>
    </source>
</evidence>
<dbReference type="GO" id="GO:0022857">
    <property type="term" value="F:transmembrane transporter activity"/>
    <property type="evidence" value="ECO:0007669"/>
    <property type="project" value="InterPro"/>
</dbReference>
<dbReference type="Pfam" id="PF07690">
    <property type="entry name" value="MFS_1"/>
    <property type="match status" value="1"/>
</dbReference>
<feature type="transmembrane region" description="Helical" evidence="6">
    <location>
        <begin position="254"/>
        <end position="274"/>
    </location>
</feature>
<proteinExistence type="predicted"/>
<organism evidence="8 9">
    <name type="scientific">Lophiostoma macrostomum CBS 122681</name>
    <dbReference type="NCBI Taxonomy" id="1314788"/>
    <lineage>
        <taxon>Eukaryota</taxon>
        <taxon>Fungi</taxon>
        <taxon>Dikarya</taxon>
        <taxon>Ascomycota</taxon>
        <taxon>Pezizomycotina</taxon>
        <taxon>Dothideomycetes</taxon>
        <taxon>Pleosporomycetidae</taxon>
        <taxon>Pleosporales</taxon>
        <taxon>Lophiostomataceae</taxon>
        <taxon>Lophiostoma</taxon>
    </lineage>
</organism>
<evidence type="ECO:0000256" key="6">
    <source>
        <dbReference type="SAM" id="Phobius"/>
    </source>
</evidence>
<feature type="transmembrane region" description="Helical" evidence="6">
    <location>
        <begin position="386"/>
        <end position="407"/>
    </location>
</feature>
<feature type="transmembrane region" description="Helical" evidence="6">
    <location>
        <begin position="182"/>
        <end position="201"/>
    </location>
</feature>
<dbReference type="InterPro" id="IPR020846">
    <property type="entry name" value="MFS_dom"/>
</dbReference>
<evidence type="ECO:0000313" key="9">
    <source>
        <dbReference type="Proteomes" id="UP000799324"/>
    </source>
</evidence>
<keyword evidence="2" id="KW-0813">Transport</keyword>
<keyword evidence="9" id="KW-1185">Reference proteome</keyword>